<evidence type="ECO:0000313" key="3">
    <source>
        <dbReference type="Proteomes" id="UP000800097"/>
    </source>
</evidence>
<protein>
    <submittedName>
        <fullName evidence="2">Uncharacterized protein</fullName>
    </submittedName>
</protein>
<feature type="compositionally biased region" description="Low complexity" evidence="1">
    <location>
        <begin position="64"/>
        <end position="73"/>
    </location>
</feature>
<proteinExistence type="predicted"/>
<evidence type="ECO:0000256" key="1">
    <source>
        <dbReference type="SAM" id="MobiDB-lite"/>
    </source>
</evidence>
<feature type="compositionally biased region" description="Polar residues" evidence="1">
    <location>
        <begin position="46"/>
        <end position="58"/>
    </location>
</feature>
<organism evidence="2 3">
    <name type="scientific">Westerdykella ornata</name>
    <dbReference type="NCBI Taxonomy" id="318751"/>
    <lineage>
        <taxon>Eukaryota</taxon>
        <taxon>Fungi</taxon>
        <taxon>Dikarya</taxon>
        <taxon>Ascomycota</taxon>
        <taxon>Pezizomycotina</taxon>
        <taxon>Dothideomycetes</taxon>
        <taxon>Pleosporomycetidae</taxon>
        <taxon>Pleosporales</taxon>
        <taxon>Sporormiaceae</taxon>
        <taxon>Westerdykella</taxon>
    </lineage>
</organism>
<dbReference type="Proteomes" id="UP000800097">
    <property type="component" value="Unassembled WGS sequence"/>
</dbReference>
<dbReference type="GeneID" id="54552233"/>
<feature type="region of interest" description="Disordered" evidence="1">
    <location>
        <begin position="1"/>
        <end position="87"/>
    </location>
</feature>
<keyword evidence="3" id="KW-1185">Reference proteome</keyword>
<dbReference type="RefSeq" id="XP_033654081.1">
    <property type="nucleotide sequence ID" value="XM_033799058.1"/>
</dbReference>
<reference evidence="2" key="1">
    <citation type="journal article" date="2020" name="Stud. Mycol.">
        <title>101 Dothideomycetes genomes: a test case for predicting lifestyles and emergence of pathogens.</title>
        <authorList>
            <person name="Haridas S."/>
            <person name="Albert R."/>
            <person name="Binder M."/>
            <person name="Bloem J."/>
            <person name="Labutti K."/>
            <person name="Salamov A."/>
            <person name="Andreopoulos B."/>
            <person name="Baker S."/>
            <person name="Barry K."/>
            <person name="Bills G."/>
            <person name="Bluhm B."/>
            <person name="Cannon C."/>
            <person name="Castanera R."/>
            <person name="Culley D."/>
            <person name="Daum C."/>
            <person name="Ezra D."/>
            <person name="Gonzalez J."/>
            <person name="Henrissat B."/>
            <person name="Kuo A."/>
            <person name="Liang C."/>
            <person name="Lipzen A."/>
            <person name="Lutzoni F."/>
            <person name="Magnuson J."/>
            <person name="Mondo S."/>
            <person name="Nolan M."/>
            <person name="Ohm R."/>
            <person name="Pangilinan J."/>
            <person name="Park H.-J."/>
            <person name="Ramirez L."/>
            <person name="Alfaro M."/>
            <person name="Sun H."/>
            <person name="Tritt A."/>
            <person name="Yoshinaga Y."/>
            <person name="Zwiers L.-H."/>
            <person name="Turgeon B."/>
            <person name="Goodwin S."/>
            <person name="Spatafora J."/>
            <person name="Crous P."/>
            <person name="Grigoriev I."/>
        </authorList>
    </citation>
    <scope>NUCLEOTIDE SEQUENCE</scope>
    <source>
        <strain evidence="2">CBS 379.55</strain>
    </source>
</reference>
<dbReference type="AlphaFoldDB" id="A0A6A6JJB2"/>
<gene>
    <name evidence="2" type="ORF">EI97DRAFT_43629</name>
</gene>
<dbReference type="EMBL" id="ML986493">
    <property type="protein sequence ID" value="KAF2276542.1"/>
    <property type="molecule type" value="Genomic_DNA"/>
</dbReference>
<evidence type="ECO:0000313" key="2">
    <source>
        <dbReference type="EMBL" id="KAF2276542.1"/>
    </source>
</evidence>
<accession>A0A6A6JJB2</accession>
<sequence>MHVQAQEAQRTAVLLNRNATPLKPDSKHTKSTYSSPSSSRPHTPSATGPSLPRTSSPYPSFPLATTSSRSRPPSSSPPSAPCHCTDADTASNASHRLGWRAPCVPSPRARDWSPLSSPCGSPMLRMPWWVVYPLDRRVLCVSR</sequence>
<feature type="compositionally biased region" description="Low complexity" evidence="1">
    <location>
        <begin position="31"/>
        <end position="45"/>
    </location>
</feature>
<name>A0A6A6JJB2_WESOR</name>